<dbReference type="Proteomes" id="UP000472372">
    <property type="component" value="Chromosome 5"/>
</dbReference>
<organism evidence="2 3">
    <name type="scientific">Pyrenophora teres f. teres</name>
    <dbReference type="NCBI Taxonomy" id="97479"/>
    <lineage>
        <taxon>Eukaryota</taxon>
        <taxon>Fungi</taxon>
        <taxon>Dikarya</taxon>
        <taxon>Ascomycota</taxon>
        <taxon>Pezizomycotina</taxon>
        <taxon>Dothideomycetes</taxon>
        <taxon>Pleosporomycetidae</taxon>
        <taxon>Pleosporales</taxon>
        <taxon>Pleosporineae</taxon>
        <taxon>Pleosporaceae</taxon>
        <taxon>Pyrenophora</taxon>
    </lineage>
</organism>
<evidence type="ECO:0000313" key="2">
    <source>
        <dbReference type="EMBL" id="CAE7179636.1"/>
    </source>
</evidence>
<protein>
    <submittedName>
        <fullName evidence="2">Uncharacterized protein</fullName>
    </submittedName>
</protein>
<evidence type="ECO:0000313" key="3">
    <source>
        <dbReference type="Proteomes" id="UP000472372"/>
    </source>
</evidence>
<evidence type="ECO:0000256" key="1">
    <source>
        <dbReference type="SAM" id="MobiDB-lite"/>
    </source>
</evidence>
<accession>A0A6S6W3E6</accession>
<gene>
    <name evidence="2" type="ORF">PTTW11_06600</name>
</gene>
<feature type="region of interest" description="Disordered" evidence="1">
    <location>
        <begin position="1"/>
        <end position="30"/>
    </location>
</feature>
<sequence>MAETAAIVDTYKEPPQRRGRGRPKGSKNKLKTHAANLAQREKDDIVLARTLRTTSKITIPREPFKMSTRIEIDGLITRSVFRFELFDLAKHSRIRIFKSYIVNKVKGKTTNRLYKKSRLVIQGYADHSKKILRDITQAYTQSDDRLQRTIITELPIQLRKAYPQGTIIVVVKPLYGIAEAGAY</sequence>
<feature type="compositionally biased region" description="Basic residues" evidence="1">
    <location>
        <begin position="17"/>
        <end position="30"/>
    </location>
</feature>
<proteinExistence type="predicted"/>
<dbReference type="EMBL" id="HG992981">
    <property type="protein sequence ID" value="CAE7179636.1"/>
    <property type="molecule type" value="Genomic_DNA"/>
</dbReference>
<reference evidence="2" key="1">
    <citation type="submission" date="2021-02" db="EMBL/GenBank/DDBJ databases">
        <authorList>
            <person name="Syme A R."/>
            <person name="Syme A R."/>
            <person name="Moolhuijzen P."/>
        </authorList>
    </citation>
    <scope>NUCLEOTIDE SEQUENCE</scope>
    <source>
        <strain evidence="2">W1-1</strain>
    </source>
</reference>
<dbReference type="AlphaFoldDB" id="A0A6S6W3E6"/>
<name>A0A6S6W3E6_9PLEO</name>